<dbReference type="InterPro" id="IPR036812">
    <property type="entry name" value="NAD(P)_OxRdtase_dom_sf"/>
</dbReference>
<dbReference type="EMBL" id="AICN01000050">
    <property type="protein sequence ID" value="EHS86035.1"/>
    <property type="molecule type" value="Genomic_DNA"/>
</dbReference>
<accession>H4GJW1</accession>
<evidence type="ECO:0000256" key="4">
    <source>
        <dbReference type="PIRSR" id="PIRSR000097-1"/>
    </source>
</evidence>
<dbReference type="PANTHER" id="PTHR43827:SF3">
    <property type="entry name" value="NADP-DEPENDENT OXIDOREDUCTASE DOMAIN-CONTAINING PROTEIN"/>
    <property type="match status" value="1"/>
</dbReference>
<dbReference type="InterPro" id="IPR023210">
    <property type="entry name" value="NADP_OxRdtase_dom"/>
</dbReference>
<evidence type="ECO:0000256" key="3">
    <source>
        <dbReference type="ARBA" id="ARBA00023002"/>
    </source>
</evidence>
<feature type="binding site" evidence="5">
    <location>
        <position position="109"/>
    </location>
    <ligand>
        <name>substrate</name>
    </ligand>
</feature>
<organism evidence="8 9">
    <name type="scientific">Limosilactobacillus gastricus PS3</name>
    <dbReference type="NCBI Taxonomy" id="1144300"/>
    <lineage>
        <taxon>Bacteria</taxon>
        <taxon>Bacillati</taxon>
        <taxon>Bacillota</taxon>
        <taxon>Bacilli</taxon>
        <taxon>Lactobacillales</taxon>
        <taxon>Lactobacillaceae</taxon>
        <taxon>Limosilactobacillus</taxon>
    </lineage>
</organism>
<protein>
    <submittedName>
        <fullName evidence="8">Oxidoreductase</fullName>
    </submittedName>
</protein>
<dbReference type="FunFam" id="3.20.20.100:FF:000015">
    <property type="entry name" value="Oxidoreductase, aldo/keto reductase family"/>
    <property type="match status" value="1"/>
</dbReference>
<dbReference type="InterPro" id="IPR018170">
    <property type="entry name" value="Aldo/ket_reductase_CS"/>
</dbReference>
<dbReference type="OrthoDB" id="9804790at2"/>
<evidence type="ECO:0000313" key="8">
    <source>
        <dbReference type="EMBL" id="EHS86035.1"/>
    </source>
</evidence>
<dbReference type="AlphaFoldDB" id="H4GJW1"/>
<keyword evidence="3" id="KW-0560">Oxidoreductase</keyword>
<dbReference type="PRINTS" id="PR00069">
    <property type="entry name" value="ALDKETRDTASE"/>
</dbReference>
<evidence type="ECO:0000256" key="6">
    <source>
        <dbReference type="PIRSR" id="PIRSR000097-3"/>
    </source>
</evidence>
<feature type="site" description="Lowers pKa of active site Tyr" evidence="6">
    <location>
        <position position="76"/>
    </location>
</feature>
<dbReference type="GO" id="GO:0016616">
    <property type="term" value="F:oxidoreductase activity, acting on the CH-OH group of donors, NAD or NADP as acceptor"/>
    <property type="evidence" value="ECO:0007669"/>
    <property type="project" value="UniProtKB-ARBA"/>
</dbReference>
<proteinExistence type="inferred from homology"/>
<keyword evidence="2" id="KW-0521">NADP</keyword>
<evidence type="ECO:0000256" key="5">
    <source>
        <dbReference type="PIRSR" id="PIRSR000097-2"/>
    </source>
</evidence>
<sequence length="287" mass="32072">MTVPTFTLRDGNQIPSFGFGVFQIPADGSTKVAVAKALELGYRHIDTATAYFNEAEVGAAIQESGIPREEIWVTTKLWLQDYAYEDAKKGIDTSLTKLGLDYVDLMLLHQPYGEVEQAWQALEEAQAAGKIKSIGVSNMTPKIYQKFVPNFKTKPVVNQVEFNPYFQQEELRQTMLEDGVVIEAWAPLGQGNADLFQEPVLQEIAERHHKNVGQVILRFEHQLGIIVFPKSTHNERIKSNIDIFDFALSNVEMDAIKALDKGKGSHDPDAPGVGEWLLNAFDVHAND</sequence>
<name>H4GJW1_9LACO</name>
<evidence type="ECO:0000313" key="9">
    <source>
        <dbReference type="Proteomes" id="UP000004567"/>
    </source>
</evidence>
<dbReference type="SUPFAM" id="SSF51430">
    <property type="entry name" value="NAD(P)-linked oxidoreductase"/>
    <property type="match status" value="1"/>
</dbReference>
<dbReference type="Proteomes" id="UP000004567">
    <property type="component" value="Unassembled WGS sequence"/>
</dbReference>
<dbReference type="RefSeq" id="WP_007122344.1">
    <property type="nucleotide sequence ID" value="NZ_AICN01000050.1"/>
</dbReference>
<comment type="similarity">
    <text evidence="1">Belongs to the aldo/keto reductase family.</text>
</comment>
<feature type="domain" description="NADP-dependent oxidoreductase" evidence="7">
    <location>
        <begin position="29"/>
        <end position="260"/>
    </location>
</feature>
<evidence type="ECO:0000256" key="2">
    <source>
        <dbReference type="ARBA" id="ARBA00022857"/>
    </source>
</evidence>
<comment type="caution">
    <text evidence="8">The sequence shown here is derived from an EMBL/GenBank/DDBJ whole genome shotgun (WGS) entry which is preliminary data.</text>
</comment>
<dbReference type="InterPro" id="IPR020471">
    <property type="entry name" value="AKR"/>
</dbReference>
<dbReference type="Pfam" id="PF00248">
    <property type="entry name" value="Aldo_ket_red"/>
    <property type="match status" value="1"/>
</dbReference>
<dbReference type="CDD" id="cd19133">
    <property type="entry name" value="AKR_AKR5F1"/>
    <property type="match status" value="1"/>
</dbReference>
<reference evidence="8 9" key="1">
    <citation type="journal article" date="2013" name="Genome Announc.">
        <title>Genome Sequence of Lactobacillus gastricus PS3, a Strain Isolated from Human Milk.</title>
        <authorList>
            <person name="Martin V."/>
            <person name="Cardenas N."/>
            <person name="Jimenez E."/>
            <person name="Maldonado A."/>
            <person name="Rodriguez J.M."/>
            <person name="Fernandez L."/>
        </authorList>
    </citation>
    <scope>NUCLEOTIDE SEQUENCE [LARGE SCALE GENOMIC DNA]</scope>
    <source>
        <strain evidence="8 9">PS3</strain>
    </source>
</reference>
<dbReference type="PANTHER" id="PTHR43827">
    <property type="entry name" value="2,5-DIKETO-D-GLUCONIC ACID REDUCTASE"/>
    <property type="match status" value="1"/>
</dbReference>
<dbReference type="Gene3D" id="3.20.20.100">
    <property type="entry name" value="NADP-dependent oxidoreductase domain"/>
    <property type="match status" value="1"/>
</dbReference>
<evidence type="ECO:0000256" key="1">
    <source>
        <dbReference type="ARBA" id="ARBA00007905"/>
    </source>
</evidence>
<evidence type="ECO:0000259" key="7">
    <source>
        <dbReference type="Pfam" id="PF00248"/>
    </source>
</evidence>
<dbReference type="PATRIC" id="fig|1144300.3.peg.1144"/>
<feature type="active site" description="Proton donor" evidence="4">
    <location>
        <position position="51"/>
    </location>
</feature>
<dbReference type="PROSITE" id="PS00798">
    <property type="entry name" value="ALDOKETO_REDUCTASE_1"/>
    <property type="match status" value="1"/>
</dbReference>
<gene>
    <name evidence="8" type="ORF">PS3_20628</name>
</gene>
<dbReference type="PIRSF" id="PIRSF000097">
    <property type="entry name" value="AKR"/>
    <property type="match status" value="1"/>
</dbReference>
<dbReference type="STRING" id="1144300.PS3_20628"/>